<feature type="transmembrane region" description="Helical" evidence="1">
    <location>
        <begin position="86"/>
        <end position="105"/>
    </location>
</feature>
<evidence type="ECO:0008006" key="4">
    <source>
        <dbReference type="Google" id="ProtNLM"/>
    </source>
</evidence>
<evidence type="ECO:0000313" key="3">
    <source>
        <dbReference type="Proteomes" id="UP001500631"/>
    </source>
</evidence>
<dbReference type="EMBL" id="BAABKE010000008">
    <property type="protein sequence ID" value="GAA5103223.1"/>
    <property type="molecule type" value="Genomic_DNA"/>
</dbReference>
<dbReference type="Proteomes" id="UP001500631">
    <property type="component" value="Unassembled WGS sequence"/>
</dbReference>
<dbReference type="InterPro" id="IPR008407">
    <property type="entry name" value="Brnchd-chn_aa_trnsp_AzlD"/>
</dbReference>
<name>A0ABP9MYN5_9GAMM</name>
<feature type="transmembrane region" description="Helical" evidence="1">
    <location>
        <begin position="6"/>
        <end position="25"/>
    </location>
</feature>
<reference evidence="3" key="1">
    <citation type="journal article" date="2019" name="Int. J. Syst. Evol. Microbiol.">
        <title>The Global Catalogue of Microorganisms (GCM) 10K type strain sequencing project: providing services to taxonomists for standard genome sequencing and annotation.</title>
        <authorList>
            <consortium name="The Broad Institute Genomics Platform"/>
            <consortium name="The Broad Institute Genome Sequencing Center for Infectious Disease"/>
            <person name="Wu L."/>
            <person name="Ma J."/>
        </authorList>
    </citation>
    <scope>NUCLEOTIDE SEQUENCE [LARGE SCALE GENOMIC DNA]</scope>
    <source>
        <strain evidence="3">JCM 18424</strain>
    </source>
</reference>
<gene>
    <name evidence="2" type="ORF">GCM10023338_21440</name>
</gene>
<accession>A0ABP9MYN5</accession>
<keyword evidence="1" id="KW-0812">Transmembrane</keyword>
<proteinExistence type="predicted"/>
<organism evidence="2 3">
    <name type="scientific">Wohlfahrtiimonas larvae</name>
    <dbReference type="NCBI Taxonomy" id="1157986"/>
    <lineage>
        <taxon>Bacteria</taxon>
        <taxon>Pseudomonadati</taxon>
        <taxon>Pseudomonadota</taxon>
        <taxon>Gammaproteobacteria</taxon>
        <taxon>Cardiobacteriales</taxon>
        <taxon>Ignatzschineriaceae</taxon>
        <taxon>Wohlfahrtiimonas</taxon>
    </lineage>
</organism>
<feature type="transmembrane region" description="Helical" evidence="1">
    <location>
        <begin position="61"/>
        <end position="81"/>
    </location>
</feature>
<evidence type="ECO:0000256" key="1">
    <source>
        <dbReference type="SAM" id="Phobius"/>
    </source>
</evidence>
<dbReference type="Pfam" id="PF05437">
    <property type="entry name" value="AzlD"/>
    <property type="match status" value="1"/>
</dbReference>
<keyword evidence="1" id="KW-0472">Membrane</keyword>
<keyword evidence="3" id="KW-1185">Reference proteome</keyword>
<comment type="caution">
    <text evidence="2">The sequence shown here is derived from an EMBL/GenBank/DDBJ whole genome shotgun (WGS) entry which is preliminary data.</text>
</comment>
<protein>
    <recommendedName>
        <fullName evidence="4">Branched-chain amino acid transporter</fullName>
    </recommendedName>
</protein>
<sequence>MSYGLIFILAIIIYFNRYFFLEPKVAIRLPKFIEKMLSFSAPCLLSVICVPIIFFDGETGLREISTNAYLYAAIFGCLLMFKVKNVLWNMVGSVTFFYLLLFLIIPNI</sequence>
<dbReference type="RefSeq" id="WP_077926464.1">
    <property type="nucleotide sequence ID" value="NZ_BAABKE010000008.1"/>
</dbReference>
<evidence type="ECO:0000313" key="2">
    <source>
        <dbReference type="EMBL" id="GAA5103223.1"/>
    </source>
</evidence>
<feature type="transmembrane region" description="Helical" evidence="1">
    <location>
        <begin position="37"/>
        <end position="55"/>
    </location>
</feature>
<keyword evidence="1" id="KW-1133">Transmembrane helix</keyword>